<dbReference type="InterPro" id="IPR020845">
    <property type="entry name" value="AMP-binding_CS"/>
</dbReference>
<dbReference type="AlphaFoldDB" id="R4YM18"/>
<dbReference type="Pfam" id="PF00501">
    <property type="entry name" value="AMP-binding"/>
    <property type="match status" value="1"/>
</dbReference>
<dbReference type="NCBIfam" id="NF006754">
    <property type="entry name" value="PRK09274.1"/>
    <property type="match status" value="1"/>
</dbReference>
<reference evidence="2 3" key="1">
    <citation type="journal article" date="2013" name="Nat. Commun.">
        <title>Genome sequence and functional genomic analysis of the oil-degrading bacterium Oleispira antarctica.</title>
        <authorList>
            <person name="Kube M."/>
            <person name="Chernikova T.N."/>
            <person name="Al-Ramahi Y."/>
            <person name="Beloqui A."/>
            <person name="Lopez-Cortez N."/>
            <person name="Guazzaroni M.E."/>
            <person name="Heipieper H.J."/>
            <person name="Klages S."/>
            <person name="Kotsyurbenko O.R."/>
            <person name="Langer I."/>
            <person name="Nechitaylo T.Y."/>
            <person name="Lunsdorf H."/>
            <person name="Fernandez M."/>
            <person name="Juarez S."/>
            <person name="Ciordia S."/>
            <person name="Singer A."/>
            <person name="Kagan O."/>
            <person name="Egorova O."/>
            <person name="Petit P.A."/>
            <person name="Stogios P."/>
            <person name="Kim Y."/>
            <person name="Tchigvintsev A."/>
            <person name="Flick R."/>
            <person name="Denaro R."/>
            <person name="Genovese M."/>
            <person name="Albar J.P."/>
            <person name="Reva O.N."/>
            <person name="Martinez-Gomariz M."/>
            <person name="Tran H."/>
            <person name="Ferrer M."/>
            <person name="Savchenko A."/>
            <person name="Yakunin A.F."/>
            <person name="Yakimov M.M."/>
            <person name="Golyshina O.V."/>
            <person name="Reinhardt R."/>
            <person name="Golyshin P.N."/>
        </authorList>
    </citation>
    <scope>NUCLEOTIDE SEQUENCE [LARGE SCALE GENOMIC DNA]</scope>
</reference>
<dbReference type="STRING" id="698738.OLEAN_C17450"/>
<dbReference type="PANTHER" id="PTHR43767:SF1">
    <property type="entry name" value="NONRIBOSOMAL PEPTIDE SYNTHASE PES1 (EUROFUNG)-RELATED"/>
    <property type="match status" value="1"/>
</dbReference>
<dbReference type="EMBL" id="FO203512">
    <property type="protein sequence ID" value="CCK75921.1"/>
    <property type="molecule type" value="Genomic_DNA"/>
</dbReference>
<dbReference type="InterPro" id="IPR000873">
    <property type="entry name" value="AMP-dep_synth/lig_dom"/>
</dbReference>
<dbReference type="OrthoDB" id="9803968at2"/>
<dbReference type="PATRIC" id="fig|698738.3.peg.1807"/>
<dbReference type="Proteomes" id="UP000032749">
    <property type="component" value="Chromosome"/>
</dbReference>
<protein>
    <submittedName>
        <fullName evidence="2">AMP-dependent synthetase and ligase</fullName>
    </submittedName>
</protein>
<keyword evidence="2" id="KW-0436">Ligase</keyword>
<proteinExistence type="predicted"/>
<feature type="domain" description="AMP-dependent synthetase/ligase" evidence="1">
    <location>
        <begin position="13"/>
        <end position="401"/>
    </location>
</feature>
<dbReference type="PROSITE" id="PS00455">
    <property type="entry name" value="AMP_BINDING"/>
    <property type="match status" value="1"/>
</dbReference>
<sequence>MPSNNLNIATCLQNNALKFPNKKAIIYPIGTHKDGSIKYAHKTYSQLNTESDQYARGFESAGITKGTKTLFMVKPGPDLFSITFALFKVGAIPVIVDPGLGVKRMLHCFNAVNAEAFIGIKRAHIFRLLLARNFKSVKTWITVGKRLFWGGYSLKKLSNQKPDAYPIADTNKDELALINFTTGSTGPAKGVEYTHAMINKEYQSLKLNYYDDPDHIDLATLSLFALYDILIGITAVLPKIDATKPALVDPRNIIDPILHYKATMMFASPALLNRVGKYGIEHGIKLPTMRTVLAGGAPVTLSTMETFQQLLSDDGSILTTYGSTEALPISSIDFKTLEANCRHKTESGQGTCIGKPLESVEVSIIKITDSPIDKWDDSLLMPTGTVGEIVLKGGIVSQSYYKNPKANALNKILDGDENRHRMGDLGLLDEEGQLWFCGRKQHRVCTTDITLFSVQCEGIFNQHPDVFRSALVGIGPKNNQTPIICIELEPNSNKSKTALKQSILDIGKAHAITKDIHTVLFHDAFPVDIRHNAKIGREQLAIWAHQQQTQEQTV</sequence>
<dbReference type="InterPro" id="IPR050237">
    <property type="entry name" value="ATP-dep_AMP-bd_enzyme"/>
</dbReference>
<dbReference type="HOGENOM" id="CLU_000022_59_12_6"/>
<dbReference type="Gene3D" id="3.40.50.12780">
    <property type="entry name" value="N-terminal domain of ligase-like"/>
    <property type="match status" value="1"/>
</dbReference>
<accession>R4YM18</accession>
<gene>
    <name evidence="2" type="ORF">OLEAN_C17450</name>
</gene>
<dbReference type="KEGG" id="oai:OLEAN_C17450"/>
<dbReference type="InterPro" id="IPR042099">
    <property type="entry name" value="ANL_N_sf"/>
</dbReference>
<organism evidence="2 3">
    <name type="scientific">Oleispira antarctica RB-8</name>
    <dbReference type="NCBI Taxonomy" id="698738"/>
    <lineage>
        <taxon>Bacteria</taxon>
        <taxon>Pseudomonadati</taxon>
        <taxon>Pseudomonadota</taxon>
        <taxon>Gammaproteobacteria</taxon>
        <taxon>Oceanospirillales</taxon>
        <taxon>Oceanospirillaceae</taxon>
        <taxon>Oleispira</taxon>
    </lineage>
</organism>
<evidence type="ECO:0000259" key="1">
    <source>
        <dbReference type="Pfam" id="PF00501"/>
    </source>
</evidence>
<dbReference type="GO" id="GO:0016874">
    <property type="term" value="F:ligase activity"/>
    <property type="evidence" value="ECO:0007669"/>
    <property type="project" value="UniProtKB-KW"/>
</dbReference>
<name>R4YM18_OLEAN</name>
<dbReference type="PANTHER" id="PTHR43767">
    <property type="entry name" value="LONG-CHAIN-FATTY-ACID--COA LIGASE"/>
    <property type="match status" value="1"/>
</dbReference>
<keyword evidence="3" id="KW-1185">Reference proteome</keyword>
<dbReference type="SUPFAM" id="SSF56801">
    <property type="entry name" value="Acetyl-CoA synthetase-like"/>
    <property type="match status" value="1"/>
</dbReference>
<evidence type="ECO:0000313" key="3">
    <source>
        <dbReference type="Proteomes" id="UP000032749"/>
    </source>
</evidence>
<evidence type="ECO:0000313" key="2">
    <source>
        <dbReference type="EMBL" id="CCK75921.1"/>
    </source>
</evidence>